<dbReference type="Proteomes" id="UP000548726">
    <property type="component" value="Unassembled WGS sequence"/>
</dbReference>
<dbReference type="RefSeq" id="WP_143217660.1">
    <property type="nucleotide sequence ID" value="NZ_BLJP01000017.1"/>
</dbReference>
<sequence length="873" mass="93891">MEKRHSPVLIGISITFCSVMPVAQAFSEDGNVSSVAIFNNKDLKDGKTKKNNVNKEKNTNKDRNDAQSAESVVVTGTRANGRTVHNSAAPIDLISQKDLAQTGATNILEAMGRLLPSFNVPALVQPDLGSMVRGAQLRNMDPAYTLVLVNGKRRHTTAVVNEDGFPGSVATDLSLIPTAAIDHIEVLRDGASAIYGSDALAGVINIVLKKDTKGTFSGQGGSTYDGGGTNGYVRADKGFSFDHGKGFVHLSAEFNRQDMASRNFPLKSGYLSYPAVSNTTGALVALGSGNTLPAGTHLNPKEAGRNNTPWKNVGSPSSTLGEFAWNAGYDLTKSITFYSFGTYSYRDAASVQNYRLPNTVFKSNLGLYSVYPDGFNPYETMKENDFSATGGIKWKTGKWDWDLSGTYGEDDIDVGVTHSANYALSYPGSQTAFHVGNRNYGRFTGDLDVRRSFNIPFFAKPLDFSSGFEFQNETQSLGAGEYNSYVGSGSSGLVGYLPVDANSSSRHSFAGYVGLASKVTKNWTVDLAGRIESYSDFGKNFSGRFSTRYDITNNFAFRATVSNGFHAPSLVTESYSNTSDHNGTSYMLAQPTSAVARALGASPLKPETSRDFTAGLVYSPEKSVNFSLDVYEIDVANRIGTSADIGIDRSTGVALDGSGNELTTSQVNQIETLLNSAGISAGNGLIAHYFTNIGNTRTRGLDFTADGHHAIGGGTFRWTAGVNVNDTVVTKRNAIPSVLQGLPNIGILSKSTEYTLRYRSPPDKEIVSLSYQYGKFSIFVRETHYGALKRYNDVTGGSYNITPSFVTDLNIGYDVTKRVNVTVGANNLLNQYPSQIPKSAIPAYNSQFTGLYDNSGPLGVLGGYYYGRVSVKL</sequence>
<keyword evidence="16" id="KW-1185">Reference proteome</keyword>
<dbReference type="InterPro" id="IPR037066">
    <property type="entry name" value="Plug_dom_sf"/>
</dbReference>
<evidence type="ECO:0000256" key="8">
    <source>
        <dbReference type="ARBA" id="ARBA00023237"/>
    </source>
</evidence>
<feature type="domain" description="TonB-dependent receptor-like beta-barrel" evidence="13">
    <location>
        <begin position="337"/>
        <end position="828"/>
    </location>
</feature>
<gene>
    <name evidence="15" type="ORF">DmAi_27410</name>
</gene>
<evidence type="ECO:0000256" key="3">
    <source>
        <dbReference type="ARBA" id="ARBA00022452"/>
    </source>
</evidence>
<dbReference type="OrthoDB" id="9760333at2"/>
<feature type="compositionally biased region" description="Basic and acidic residues" evidence="12">
    <location>
        <begin position="46"/>
        <end position="65"/>
    </location>
</feature>
<protein>
    <submittedName>
        <fullName evidence="15">Ligand-gated channel</fullName>
    </submittedName>
</protein>
<dbReference type="GO" id="GO:0009279">
    <property type="term" value="C:cell outer membrane"/>
    <property type="evidence" value="ECO:0007669"/>
    <property type="project" value="UniProtKB-SubCell"/>
</dbReference>
<dbReference type="PROSITE" id="PS52016">
    <property type="entry name" value="TONB_DEPENDENT_REC_3"/>
    <property type="match status" value="1"/>
</dbReference>
<dbReference type="Pfam" id="PF07715">
    <property type="entry name" value="Plug"/>
    <property type="match status" value="1"/>
</dbReference>
<dbReference type="Gene3D" id="2.40.170.20">
    <property type="entry name" value="TonB-dependent receptor, beta-barrel domain"/>
    <property type="match status" value="1"/>
</dbReference>
<evidence type="ECO:0000256" key="12">
    <source>
        <dbReference type="SAM" id="MobiDB-lite"/>
    </source>
</evidence>
<evidence type="ECO:0000256" key="2">
    <source>
        <dbReference type="ARBA" id="ARBA00022448"/>
    </source>
</evidence>
<evidence type="ECO:0000313" key="16">
    <source>
        <dbReference type="Proteomes" id="UP000548726"/>
    </source>
</evidence>
<feature type="domain" description="TonB-dependent receptor plug" evidence="14">
    <location>
        <begin position="86"/>
        <end position="203"/>
    </location>
</feature>
<evidence type="ECO:0000256" key="9">
    <source>
        <dbReference type="PROSITE-ProRule" id="PRU01360"/>
    </source>
</evidence>
<evidence type="ECO:0000256" key="5">
    <source>
        <dbReference type="ARBA" id="ARBA00022729"/>
    </source>
</evidence>
<name>A0A6V8IC87_9PROT</name>
<evidence type="ECO:0000256" key="1">
    <source>
        <dbReference type="ARBA" id="ARBA00004571"/>
    </source>
</evidence>
<keyword evidence="3 9" id="KW-1134">Transmembrane beta strand</keyword>
<accession>A0A6V8IC87</accession>
<dbReference type="InterPro" id="IPR039426">
    <property type="entry name" value="TonB-dep_rcpt-like"/>
</dbReference>
<keyword evidence="4 9" id="KW-0812">Transmembrane</keyword>
<comment type="caution">
    <text evidence="15">The sequence shown here is derived from an EMBL/GenBank/DDBJ whole genome shotgun (WGS) entry which is preliminary data.</text>
</comment>
<dbReference type="EMBL" id="BLJP01000017">
    <property type="protein sequence ID" value="GFE94682.1"/>
    <property type="molecule type" value="Genomic_DNA"/>
</dbReference>
<evidence type="ECO:0000259" key="14">
    <source>
        <dbReference type="Pfam" id="PF07715"/>
    </source>
</evidence>
<comment type="subcellular location">
    <subcellularLocation>
        <location evidence="1 9">Cell outer membrane</location>
        <topology evidence="1 9">Multi-pass membrane protein</topology>
    </subcellularLocation>
</comment>
<keyword evidence="8 9" id="KW-0998">Cell outer membrane</keyword>
<comment type="similarity">
    <text evidence="9 11">Belongs to the TonB-dependent receptor family.</text>
</comment>
<evidence type="ECO:0000256" key="4">
    <source>
        <dbReference type="ARBA" id="ARBA00022692"/>
    </source>
</evidence>
<dbReference type="PANTHER" id="PTHR47234">
    <property type="match status" value="1"/>
</dbReference>
<feature type="region of interest" description="Disordered" evidence="12">
    <location>
        <begin position="46"/>
        <end position="69"/>
    </location>
</feature>
<evidence type="ECO:0000256" key="6">
    <source>
        <dbReference type="ARBA" id="ARBA00023077"/>
    </source>
</evidence>
<dbReference type="PANTHER" id="PTHR47234:SF3">
    <property type="entry name" value="SECRETIN_TONB SHORT N-TERMINAL DOMAIN-CONTAINING PROTEIN"/>
    <property type="match status" value="1"/>
</dbReference>
<keyword evidence="2 9" id="KW-0813">Transport</keyword>
<dbReference type="Pfam" id="PF00593">
    <property type="entry name" value="TonB_dep_Rec_b-barrel"/>
    <property type="match status" value="1"/>
</dbReference>
<evidence type="ECO:0000256" key="7">
    <source>
        <dbReference type="ARBA" id="ARBA00023136"/>
    </source>
</evidence>
<dbReference type="AlphaFoldDB" id="A0A6V8IC87"/>
<dbReference type="InterPro" id="IPR010916">
    <property type="entry name" value="TonB_box_CS"/>
</dbReference>
<keyword evidence="6 10" id="KW-0798">TonB box</keyword>
<dbReference type="SUPFAM" id="SSF56935">
    <property type="entry name" value="Porins"/>
    <property type="match status" value="1"/>
</dbReference>
<keyword evidence="7 9" id="KW-0472">Membrane</keyword>
<reference evidence="15 16" key="1">
    <citation type="journal article" date="2020" name="Cell Rep.">
        <title>Local necrotic cells trigger systemic immune activation via gut microbiome dysbiosis in Drosophila.</title>
        <authorList>
            <person name="Kosakamoto H."/>
            <person name="Yamauchi T."/>
            <person name="Akuzawa-Tokita Y."/>
            <person name="Nishimura K."/>
            <person name="Soga T."/>
            <person name="Murakami T."/>
            <person name="Mori H."/>
            <person name="Yamamoto K."/>
            <person name="Miyazaki R."/>
            <person name="Koto A."/>
            <person name="Miura M."/>
            <person name="Obata F."/>
        </authorList>
    </citation>
    <scope>NUCLEOTIDE SEQUENCE [LARGE SCALE GENOMIC DNA]</scope>
    <source>
        <strain evidence="15 16">Ai</strain>
    </source>
</reference>
<evidence type="ECO:0000256" key="10">
    <source>
        <dbReference type="PROSITE-ProRule" id="PRU10143"/>
    </source>
</evidence>
<evidence type="ECO:0000259" key="13">
    <source>
        <dbReference type="Pfam" id="PF00593"/>
    </source>
</evidence>
<proteinExistence type="inferred from homology"/>
<dbReference type="InterPro" id="IPR000531">
    <property type="entry name" value="Beta-barrel_TonB"/>
</dbReference>
<evidence type="ECO:0000313" key="15">
    <source>
        <dbReference type="EMBL" id="GFE94682.1"/>
    </source>
</evidence>
<evidence type="ECO:0000256" key="11">
    <source>
        <dbReference type="RuleBase" id="RU003357"/>
    </source>
</evidence>
<dbReference type="Gene3D" id="2.170.130.10">
    <property type="entry name" value="TonB-dependent receptor, plug domain"/>
    <property type="match status" value="1"/>
</dbReference>
<keyword evidence="5" id="KW-0732">Signal</keyword>
<dbReference type="PROSITE" id="PS00430">
    <property type="entry name" value="TONB_DEPENDENT_REC_1"/>
    <property type="match status" value="1"/>
</dbReference>
<organism evidence="15 16">
    <name type="scientific">Acetobacter persici</name>
    <dbReference type="NCBI Taxonomy" id="1076596"/>
    <lineage>
        <taxon>Bacteria</taxon>
        <taxon>Pseudomonadati</taxon>
        <taxon>Pseudomonadota</taxon>
        <taxon>Alphaproteobacteria</taxon>
        <taxon>Acetobacterales</taxon>
        <taxon>Acetobacteraceae</taxon>
        <taxon>Acetobacter</taxon>
    </lineage>
</organism>
<dbReference type="InterPro" id="IPR012910">
    <property type="entry name" value="Plug_dom"/>
</dbReference>
<feature type="short sequence motif" description="TonB box" evidence="10">
    <location>
        <begin position="71"/>
        <end position="77"/>
    </location>
</feature>
<dbReference type="InterPro" id="IPR036942">
    <property type="entry name" value="Beta-barrel_TonB_sf"/>
</dbReference>